<protein>
    <submittedName>
        <fullName evidence="2">Uncharacterized protein</fullName>
    </submittedName>
</protein>
<feature type="region of interest" description="Disordered" evidence="1">
    <location>
        <begin position="1"/>
        <end position="64"/>
    </location>
</feature>
<evidence type="ECO:0000256" key="1">
    <source>
        <dbReference type="SAM" id="MobiDB-lite"/>
    </source>
</evidence>
<reference evidence="2 3" key="1">
    <citation type="journal article" date="2015" name="Proc. Natl. Acad. Sci. U.S.A.">
        <title>The resurrection genome of Boea hygrometrica: A blueprint for survival of dehydration.</title>
        <authorList>
            <person name="Xiao L."/>
            <person name="Yang G."/>
            <person name="Zhang L."/>
            <person name="Yang X."/>
            <person name="Zhao S."/>
            <person name="Ji Z."/>
            <person name="Zhou Q."/>
            <person name="Hu M."/>
            <person name="Wang Y."/>
            <person name="Chen M."/>
            <person name="Xu Y."/>
            <person name="Jin H."/>
            <person name="Xiao X."/>
            <person name="Hu G."/>
            <person name="Bao F."/>
            <person name="Hu Y."/>
            <person name="Wan P."/>
            <person name="Li L."/>
            <person name="Deng X."/>
            <person name="Kuang T."/>
            <person name="Xiang C."/>
            <person name="Zhu J.K."/>
            <person name="Oliver M.J."/>
            <person name="He Y."/>
        </authorList>
    </citation>
    <scope>NUCLEOTIDE SEQUENCE [LARGE SCALE GENOMIC DNA]</scope>
    <source>
        <strain evidence="3">cv. XS01</strain>
    </source>
</reference>
<accession>A0A2Z7CB80</accession>
<dbReference type="EMBL" id="KQ999403">
    <property type="protein sequence ID" value="KZV41693.1"/>
    <property type="molecule type" value="Genomic_DNA"/>
</dbReference>
<gene>
    <name evidence="2" type="ORF">F511_09427</name>
</gene>
<evidence type="ECO:0000313" key="2">
    <source>
        <dbReference type="EMBL" id="KZV41693.1"/>
    </source>
</evidence>
<name>A0A2Z7CB80_9LAMI</name>
<organism evidence="2 3">
    <name type="scientific">Dorcoceras hygrometricum</name>
    <dbReference type="NCBI Taxonomy" id="472368"/>
    <lineage>
        <taxon>Eukaryota</taxon>
        <taxon>Viridiplantae</taxon>
        <taxon>Streptophyta</taxon>
        <taxon>Embryophyta</taxon>
        <taxon>Tracheophyta</taxon>
        <taxon>Spermatophyta</taxon>
        <taxon>Magnoliopsida</taxon>
        <taxon>eudicotyledons</taxon>
        <taxon>Gunneridae</taxon>
        <taxon>Pentapetalae</taxon>
        <taxon>asterids</taxon>
        <taxon>lamiids</taxon>
        <taxon>Lamiales</taxon>
        <taxon>Gesneriaceae</taxon>
        <taxon>Didymocarpoideae</taxon>
        <taxon>Trichosporeae</taxon>
        <taxon>Loxocarpinae</taxon>
        <taxon>Dorcoceras</taxon>
    </lineage>
</organism>
<feature type="compositionally biased region" description="Basic and acidic residues" evidence="1">
    <location>
        <begin position="1"/>
        <end position="20"/>
    </location>
</feature>
<proteinExistence type="predicted"/>
<evidence type="ECO:0000313" key="3">
    <source>
        <dbReference type="Proteomes" id="UP000250235"/>
    </source>
</evidence>
<feature type="region of interest" description="Disordered" evidence="1">
    <location>
        <begin position="150"/>
        <end position="175"/>
    </location>
</feature>
<dbReference type="AlphaFoldDB" id="A0A2Z7CB80"/>
<feature type="compositionally biased region" description="Polar residues" evidence="1">
    <location>
        <begin position="43"/>
        <end position="54"/>
    </location>
</feature>
<sequence length="175" mass="18641">MRGKSPKESKKSWKNKKESTVSRLTLSHLSGHGVAAATEDQRSSPLVGTKSTAASPAPFKSSETKCPACSICWTDPTGQTELANPTTLANATAEQHENHPFAPLVPAGPPDRATARTMGYMVWPRRAKALNMRRSLGAAIPFMVLARLAVEPPPPTHGPPPPDHLGSNPSPTNRP</sequence>
<keyword evidence="3" id="KW-1185">Reference proteome</keyword>
<dbReference type="Proteomes" id="UP000250235">
    <property type="component" value="Unassembled WGS sequence"/>
</dbReference>
<feature type="compositionally biased region" description="Pro residues" evidence="1">
    <location>
        <begin position="151"/>
        <end position="163"/>
    </location>
</feature>